<feature type="domain" description="ATP-grasp" evidence="4">
    <location>
        <begin position="300"/>
        <end position="492"/>
    </location>
</feature>
<organism evidence="5 6">
    <name type="scientific">Alkalimarinus alittae</name>
    <dbReference type="NCBI Taxonomy" id="2961619"/>
    <lineage>
        <taxon>Bacteria</taxon>
        <taxon>Pseudomonadati</taxon>
        <taxon>Pseudomonadota</taxon>
        <taxon>Gammaproteobacteria</taxon>
        <taxon>Alteromonadales</taxon>
        <taxon>Alteromonadaceae</taxon>
        <taxon>Alkalimarinus</taxon>
    </lineage>
</organism>
<dbReference type="PANTHER" id="PTHR21621:SF0">
    <property type="entry name" value="BETA-CITRYLGLUTAMATE SYNTHASE B-RELATED"/>
    <property type="match status" value="1"/>
</dbReference>
<evidence type="ECO:0000313" key="6">
    <source>
        <dbReference type="Proteomes" id="UP001163739"/>
    </source>
</evidence>
<dbReference type="RefSeq" id="WP_265046833.1">
    <property type="nucleotide sequence ID" value="NZ_CP100390.1"/>
</dbReference>
<dbReference type="SUPFAM" id="SSF56059">
    <property type="entry name" value="Glutathione synthetase ATP-binding domain-like"/>
    <property type="match status" value="1"/>
</dbReference>
<evidence type="ECO:0000256" key="1">
    <source>
        <dbReference type="ARBA" id="ARBA00022598"/>
    </source>
</evidence>
<name>A0ABY6N021_9ALTE</name>
<gene>
    <name evidence="5" type="ORF">NKI27_14910</name>
</gene>
<keyword evidence="6" id="KW-1185">Reference proteome</keyword>
<evidence type="ECO:0000256" key="3">
    <source>
        <dbReference type="PROSITE-ProRule" id="PRU00409"/>
    </source>
</evidence>
<evidence type="ECO:0000313" key="5">
    <source>
        <dbReference type="EMBL" id="UZE95344.1"/>
    </source>
</evidence>
<keyword evidence="2" id="KW-0464">Manganese</keyword>
<accession>A0ABY6N021</accession>
<dbReference type="InterPro" id="IPR013815">
    <property type="entry name" value="ATP_grasp_subdomain_1"/>
</dbReference>
<dbReference type="Proteomes" id="UP001163739">
    <property type="component" value="Chromosome"/>
</dbReference>
<reference evidence="5" key="1">
    <citation type="submission" date="2022-06" db="EMBL/GenBank/DDBJ databases">
        <title>Alkalimarinus sp. nov., isolated from gut of a Alitta virens.</title>
        <authorList>
            <person name="Yang A.I."/>
            <person name="Shin N.-R."/>
        </authorList>
    </citation>
    <scope>NUCLEOTIDE SEQUENCE</scope>
    <source>
        <strain evidence="5">A2M4</strain>
    </source>
</reference>
<dbReference type="PANTHER" id="PTHR21621">
    <property type="entry name" value="RIBOSOMAL PROTEIN S6 MODIFICATION PROTEIN"/>
    <property type="match status" value="1"/>
</dbReference>
<sequence length="502" mass="57256">MADTLIIIENKSDWEAYYPSENVVTFEEYLDGSYNTGGEDASNKRAEGKGERLRVINLCRNSSYLSAGYYCSLLAEARGHGVIPSVRTLNDLSKRALYRLELDYMPGLLAKKSPPGETNGALKIVSFFGTTINPEYTELARKLFEHFPCPVLEISLVYDKGWKVDMLKIRSHHSLDDSDETAFANALDEFSLKVWRKRRSKKQFRYDLAILIDEEEKFPPSNKTALKRFIAAGKSLGIDCELITQRDYLRLPEYDGLFIRATTSINHYTYRFAKRAEMEGMVVIDDPTSILRCTNKIYLADLFRNNKVPAPQTELLFKGKPLQIELLEAKLDYPMVLKIPDGAFSVGVEKVSNREALQAVLARLFEKSTLILAQEFLYTEFDWRIGVLNNKPIYACRYYMVRNHWQIYQHGATKTASGNFETLPTFEAPKAVLDAAIRATRPIGNGFYGVDIKEKNGTGYVIEVNDNPSIDSGVEDHYLGDELYKTIFSEFLRRMELRGSKK</sequence>
<dbReference type="InterPro" id="IPR011761">
    <property type="entry name" value="ATP-grasp"/>
</dbReference>
<proteinExistence type="predicted"/>
<evidence type="ECO:0000259" key="4">
    <source>
        <dbReference type="PROSITE" id="PS50975"/>
    </source>
</evidence>
<evidence type="ECO:0000256" key="2">
    <source>
        <dbReference type="ARBA" id="ARBA00023211"/>
    </source>
</evidence>
<keyword evidence="3" id="KW-0547">Nucleotide-binding</keyword>
<keyword evidence="1" id="KW-0436">Ligase</keyword>
<dbReference type="InterPro" id="IPR011095">
    <property type="entry name" value="Dala_Dala_lig_C"/>
</dbReference>
<dbReference type="Gene3D" id="3.30.1490.20">
    <property type="entry name" value="ATP-grasp fold, A domain"/>
    <property type="match status" value="1"/>
</dbReference>
<dbReference type="Gene3D" id="3.30.470.20">
    <property type="entry name" value="ATP-grasp fold, B domain"/>
    <property type="match status" value="1"/>
</dbReference>
<dbReference type="InterPro" id="IPR025839">
    <property type="entry name" value="RLAN_dom"/>
</dbReference>
<protein>
    <submittedName>
        <fullName evidence="5">RimK family protein</fullName>
    </submittedName>
</protein>
<dbReference type="Gene3D" id="3.40.50.20">
    <property type="match status" value="1"/>
</dbReference>
<keyword evidence="3" id="KW-0067">ATP-binding</keyword>
<dbReference type="Pfam" id="PF14401">
    <property type="entry name" value="RLAN"/>
    <property type="match status" value="1"/>
</dbReference>
<dbReference type="EMBL" id="CP100390">
    <property type="protein sequence ID" value="UZE95344.1"/>
    <property type="molecule type" value="Genomic_DNA"/>
</dbReference>
<dbReference type="Pfam" id="PF07478">
    <property type="entry name" value="Dala_Dala_lig_C"/>
    <property type="match status" value="1"/>
</dbReference>
<dbReference type="PROSITE" id="PS50975">
    <property type="entry name" value="ATP_GRASP"/>
    <property type="match status" value="1"/>
</dbReference>